<dbReference type="InterPro" id="IPR022463">
    <property type="entry name" value="1-PFruKinase"/>
</dbReference>
<comment type="catalytic activity">
    <reaction evidence="9 11">
        <text>beta-D-fructose 1-phosphate + ATP = beta-D-fructose 1,6-bisphosphate + ADP + H(+)</text>
        <dbReference type="Rhea" id="RHEA:14213"/>
        <dbReference type="ChEBI" id="CHEBI:15378"/>
        <dbReference type="ChEBI" id="CHEBI:30616"/>
        <dbReference type="ChEBI" id="CHEBI:32966"/>
        <dbReference type="ChEBI" id="CHEBI:138881"/>
        <dbReference type="ChEBI" id="CHEBI:456216"/>
        <dbReference type="EC" id="2.7.1.56"/>
    </reaction>
</comment>
<reference evidence="14" key="1">
    <citation type="submission" date="2019-11" db="EMBL/GenBank/DDBJ databases">
        <title>The complete genome sequence of Saccharopolyspora sp. E2A.</title>
        <authorList>
            <person name="Zhang G."/>
        </authorList>
    </citation>
    <scope>NUCLEOTIDE SEQUENCE [LARGE SCALE GENOMIC DNA]</scope>
    <source>
        <strain evidence="14">E2A</strain>
    </source>
</reference>
<dbReference type="GO" id="GO:0005524">
    <property type="term" value="F:ATP binding"/>
    <property type="evidence" value="ECO:0007669"/>
    <property type="project" value="UniProtKB-UniRule"/>
</dbReference>
<dbReference type="KEGG" id="sace:GIY23_10015"/>
<name>A0A5Q3QE99_9PSEU</name>
<gene>
    <name evidence="13" type="primary">pfkB</name>
    <name evidence="13" type="ORF">GIY23_10015</name>
</gene>
<evidence type="ECO:0000313" key="14">
    <source>
        <dbReference type="Proteomes" id="UP000371041"/>
    </source>
</evidence>
<evidence type="ECO:0000313" key="13">
    <source>
        <dbReference type="EMBL" id="QGK69809.1"/>
    </source>
</evidence>
<dbReference type="PIRSF" id="PIRSF000535">
    <property type="entry name" value="1PFK/6PFK/LacC"/>
    <property type="match status" value="1"/>
</dbReference>
<dbReference type="GO" id="GO:0044281">
    <property type="term" value="P:small molecule metabolic process"/>
    <property type="evidence" value="ECO:0007669"/>
    <property type="project" value="UniProtKB-ARBA"/>
</dbReference>
<dbReference type="PROSITE" id="PS00584">
    <property type="entry name" value="PFKB_KINASES_2"/>
    <property type="match status" value="1"/>
</dbReference>
<evidence type="ECO:0000256" key="7">
    <source>
        <dbReference type="ARBA" id="ARBA00022840"/>
    </source>
</evidence>
<evidence type="ECO:0000256" key="9">
    <source>
        <dbReference type="ARBA" id="ARBA00047745"/>
    </source>
</evidence>
<evidence type="ECO:0000256" key="8">
    <source>
        <dbReference type="ARBA" id="ARBA00032802"/>
    </source>
</evidence>
<sequence length="314" mass="31798">MILTVTPNPSLDRTILVDGLVPGAVHRTRRARVDPGGKGVNVARAVTAAGGRTLALLPAGGADGERLAELLAAESVPATEVETAQPTRSNLAVVEADGTTSKFNDPGPELTATELAALSSRVTELATASDWVVLCGSLPSGCPDGLHADLVLAAREGGARVAVDASGAPLAAACRNTPDVVKPNLAELGEWAGRRLDSLGDVRDAGQDLRSAGPRSVLVSLGEHGALLLDDAGAWHATSDVDTVRSTVGAGDAMLAGFLLGGGTGLAALRTAVAYGAAAVGLPGSRMPWPEHLRTETVRLNELDESLNLTGVAA</sequence>
<keyword evidence="4 10" id="KW-0808">Transferase</keyword>
<dbReference type="GO" id="GO:0008662">
    <property type="term" value="F:1-phosphofructokinase activity"/>
    <property type="evidence" value="ECO:0007669"/>
    <property type="project" value="UniProtKB-UniRule"/>
</dbReference>
<dbReference type="Gene3D" id="3.40.1190.20">
    <property type="match status" value="1"/>
</dbReference>
<dbReference type="NCBIfam" id="TIGR03168">
    <property type="entry name" value="1-PFK"/>
    <property type="match status" value="1"/>
</dbReference>
<accession>A0A5Q3QE99</accession>
<dbReference type="GO" id="GO:0005829">
    <property type="term" value="C:cytosol"/>
    <property type="evidence" value="ECO:0007669"/>
    <property type="project" value="TreeGrafter"/>
</dbReference>
<dbReference type="InterPro" id="IPR002173">
    <property type="entry name" value="Carboh/pur_kinase_PfkB_CS"/>
</dbReference>
<comment type="function">
    <text evidence="11">Catalyzes the ATP-dependent phosphorylation of fructose-l-phosphate to fructose-l,6-bisphosphate.</text>
</comment>
<evidence type="ECO:0000256" key="1">
    <source>
        <dbReference type="ARBA" id="ARBA00010688"/>
    </source>
</evidence>
<organism evidence="13 14">
    <name type="scientific">Allosaccharopolyspora coralli</name>
    <dbReference type="NCBI Taxonomy" id="2665642"/>
    <lineage>
        <taxon>Bacteria</taxon>
        <taxon>Bacillati</taxon>
        <taxon>Actinomycetota</taxon>
        <taxon>Actinomycetes</taxon>
        <taxon>Pseudonocardiales</taxon>
        <taxon>Pseudonocardiaceae</taxon>
        <taxon>Allosaccharopolyspora</taxon>
    </lineage>
</organism>
<dbReference type="EC" id="2.7.1.56" evidence="2 11"/>
<dbReference type="PANTHER" id="PTHR46566:SF5">
    <property type="entry name" value="1-PHOSPHOFRUCTOKINASE"/>
    <property type="match status" value="1"/>
</dbReference>
<proteinExistence type="inferred from homology"/>
<feature type="domain" description="Carbohydrate kinase PfkB" evidence="12">
    <location>
        <begin position="13"/>
        <end position="290"/>
    </location>
</feature>
<keyword evidence="7 11" id="KW-0067">ATP-binding</keyword>
<evidence type="ECO:0000256" key="4">
    <source>
        <dbReference type="ARBA" id="ARBA00022679"/>
    </source>
</evidence>
<dbReference type="NCBIfam" id="TIGR03828">
    <property type="entry name" value="pfkB"/>
    <property type="match status" value="1"/>
</dbReference>
<keyword evidence="14" id="KW-1185">Reference proteome</keyword>
<dbReference type="SUPFAM" id="SSF53613">
    <property type="entry name" value="Ribokinase-like"/>
    <property type="match status" value="1"/>
</dbReference>
<dbReference type="InterPro" id="IPR011611">
    <property type="entry name" value="PfkB_dom"/>
</dbReference>
<evidence type="ECO:0000259" key="12">
    <source>
        <dbReference type="Pfam" id="PF00294"/>
    </source>
</evidence>
<dbReference type="CDD" id="cd01164">
    <property type="entry name" value="FruK_PfkB_like"/>
    <property type="match status" value="1"/>
</dbReference>
<dbReference type="AlphaFoldDB" id="A0A5Q3QE99"/>
<dbReference type="FunFam" id="3.40.1190.20:FF:000001">
    <property type="entry name" value="Phosphofructokinase"/>
    <property type="match status" value="1"/>
</dbReference>
<keyword evidence="6 11" id="KW-0418">Kinase</keyword>
<dbReference type="InterPro" id="IPR017583">
    <property type="entry name" value="Tagatose/fructose_Pkinase"/>
</dbReference>
<dbReference type="PANTHER" id="PTHR46566">
    <property type="entry name" value="1-PHOSPHOFRUCTOKINASE-RELATED"/>
    <property type="match status" value="1"/>
</dbReference>
<evidence type="ECO:0000256" key="6">
    <source>
        <dbReference type="ARBA" id="ARBA00022777"/>
    </source>
</evidence>
<dbReference type="RefSeq" id="WP_154076402.1">
    <property type="nucleotide sequence ID" value="NZ_CP045929.1"/>
</dbReference>
<evidence type="ECO:0000256" key="10">
    <source>
        <dbReference type="PIRNR" id="PIRNR000535"/>
    </source>
</evidence>
<evidence type="ECO:0000256" key="2">
    <source>
        <dbReference type="ARBA" id="ARBA00012131"/>
    </source>
</evidence>
<dbReference type="Pfam" id="PF00294">
    <property type="entry name" value="PfkB"/>
    <property type="match status" value="1"/>
</dbReference>
<evidence type="ECO:0000256" key="11">
    <source>
        <dbReference type="RuleBase" id="RU369061"/>
    </source>
</evidence>
<dbReference type="InterPro" id="IPR029056">
    <property type="entry name" value="Ribokinase-like"/>
</dbReference>
<protein>
    <recommendedName>
        <fullName evidence="3 11">1-phosphofructokinase</fullName>
        <shortName evidence="11">Fru1PK</shortName>
        <ecNumber evidence="2 11">2.7.1.56</ecNumber>
    </recommendedName>
    <alternativeName>
        <fullName evidence="8 11">Fructose 1-phosphate kinase</fullName>
    </alternativeName>
</protein>
<dbReference type="GO" id="GO:0016052">
    <property type="term" value="P:carbohydrate catabolic process"/>
    <property type="evidence" value="ECO:0007669"/>
    <property type="project" value="UniProtKB-ARBA"/>
</dbReference>
<dbReference type="Proteomes" id="UP000371041">
    <property type="component" value="Chromosome"/>
</dbReference>
<evidence type="ECO:0000256" key="5">
    <source>
        <dbReference type="ARBA" id="ARBA00022741"/>
    </source>
</evidence>
<dbReference type="EMBL" id="CP045929">
    <property type="protein sequence ID" value="QGK69809.1"/>
    <property type="molecule type" value="Genomic_DNA"/>
</dbReference>
<comment type="similarity">
    <text evidence="1 11">Belongs to the carbohydrate kinase PfkB family.</text>
</comment>
<evidence type="ECO:0000256" key="3">
    <source>
        <dbReference type="ARBA" id="ARBA00013596"/>
    </source>
</evidence>
<keyword evidence="5 11" id="KW-0547">Nucleotide-binding</keyword>